<keyword evidence="5 7" id="KW-0472">Membrane</keyword>
<evidence type="ECO:0000256" key="5">
    <source>
        <dbReference type="ARBA" id="ARBA00023136"/>
    </source>
</evidence>
<dbReference type="InterPro" id="IPR023997">
    <property type="entry name" value="TonB-dep_OMP_SusC/RagA_CS"/>
</dbReference>
<dbReference type="Proteomes" id="UP001549749">
    <property type="component" value="Unassembled WGS sequence"/>
</dbReference>
<organism evidence="9 10">
    <name type="scientific">Chitinophaga defluvii</name>
    <dbReference type="NCBI Taxonomy" id="3163343"/>
    <lineage>
        <taxon>Bacteria</taxon>
        <taxon>Pseudomonadati</taxon>
        <taxon>Bacteroidota</taxon>
        <taxon>Chitinophagia</taxon>
        <taxon>Chitinophagales</taxon>
        <taxon>Chitinophagaceae</taxon>
        <taxon>Chitinophaga</taxon>
    </lineage>
</organism>
<protein>
    <submittedName>
        <fullName evidence="9">TonB-dependent receptor</fullName>
    </submittedName>
</protein>
<dbReference type="Gene3D" id="2.60.40.1120">
    <property type="entry name" value="Carboxypeptidase-like, regulatory domain"/>
    <property type="match status" value="1"/>
</dbReference>
<comment type="subcellular location">
    <subcellularLocation>
        <location evidence="1 7">Cell outer membrane</location>
        <topology evidence="1 7">Multi-pass membrane protein</topology>
    </subcellularLocation>
</comment>
<dbReference type="InterPro" id="IPR008969">
    <property type="entry name" value="CarboxyPept-like_regulatory"/>
</dbReference>
<dbReference type="PROSITE" id="PS52016">
    <property type="entry name" value="TONB_DEPENDENT_REC_3"/>
    <property type="match status" value="1"/>
</dbReference>
<dbReference type="Pfam" id="PF07715">
    <property type="entry name" value="Plug"/>
    <property type="match status" value="1"/>
</dbReference>
<name>A0ABV2T443_9BACT</name>
<dbReference type="NCBIfam" id="TIGR04056">
    <property type="entry name" value="OMP_RagA_SusC"/>
    <property type="match status" value="1"/>
</dbReference>
<sequence>MKEDSDCPGMLSCRCKSRTQKFFLIMKLVTFFVLVAAMQVSATAYSQKLSLSAKGAELEKVFEEIYNQSGYLFLYTSKLMTNAKPVSLRVKNASLEKVLELCFRDQPFTYSIVEKTVVVKPIVQRNTTPAPPVITQAVQPVTVGGQVTDAETGERLPGVSIGLKGTNKGTSTSEDGTYQFVIPESEPHQVLVFSLVGYTSREITLSGQSTLNVKLTKDIGKLEEVVVVGYGKQKKTSLTSAVASIDTKELSKAPVANVSNALVGRLPGLIAVNGNGKPGSGSSISIRGASTFGDNSALVLVDGIVRDFQFIDPNEIESISILKDASATAVYGSRAANGVILVTTKRGSTGKPTFNYNGFVGLQSPTRYPDVLSAYEYAVMKNEAVKNMGKPAQYTDQELEDIRTGVIPETDWYGLTMKDQSFQTQQNISVNGGSDAIKYYLSLGYLNQDGMYDRINFKRYSIRSNVDANINSNLTISADFDASTRDHKGSAYAAEAIFSDIVAAYPMDKAYNPDGTIYYTHEQHPVEEIKTGYNNTKVNVLQATLSLKQKLPFIEGLSVSGKASFGKEYSNNKHYNVPVLMNRQDAEGNTLEIYPYGGWNGKTALNQGFDEYNTITLNAALNYQRTFGEHDVSGLLLFEQFDAKANNFYAFRTNFPAKDLDELFYGGEAQKDANGGSFNDGRRSAVARVNYTYKQRYLFEASFRRDGSVAFPESKKYGFFPAVSAGWRIGEESFIRNSAGMGFVDDLKLRVSYGKVGNDRNVYVGRTPTFQYLQVYNPSGTLVSGSEGLTSITPGILPNPDVTWETATIADVGLEGSLWKSKLQFVVDLFYKRTSDILLKRIRSIPATVGAQLPAENYAVVDNKGIELSLTHRNRIGALDFYITLNGSYARSKVITLDEPANIPDYLLQTGRPLNFITGYKALGYFQSAEDVASYYPQFNGGQQPGDVKYADINGDKKVDANDITIISMDNSTPKVIGGLSFGGSIKGFDFAVLFQGATKVNRLLDGMARTFFQGGSWNNFVDLKDHWTPDNPNARYPRPWEGPHPNNSQNSSLYLRDASYIRLRSVDIGYTLPSATMKRIGVDRLRVYLSGSNLFLIDKLKMFDPEVENPSGSYYPQQRSMNLGVNLTF</sequence>
<evidence type="ECO:0000256" key="6">
    <source>
        <dbReference type="ARBA" id="ARBA00023237"/>
    </source>
</evidence>
<keyword evidence="6 7" id="KW-0998">Cell outer membrane</keyword>
<dbReference type="InterPro" id="IPR023996">
    <property type="entry name" value="TonB-dep_OMP_SusC/RagA"/>
</dbReference>
<dbReference type="NCBIfam" id="TIGR04057">
    <property type="entry name" value="SusC_RagA_signa"/>
    <property type="match status" value="1"/>
</dbReference>
<dbReference type="InterPro" id="IPR011662">
    <property type="entry name" value="Secretin/TonB_short_N"/>
</dbReference>
<gene>
    <name evidence="9" type="ORF">ABR189_10485</name>
</gene>
<evidence type="ECO:0000256" key="2">
    <source>
        <dbReference type="ARBA" id="ARBA00022448"/>
    </source>
</evidence>
<evidence type="ECO:0000256" key="4">
    <source>
        <dbReference type="ARBA" id="ARBA00022692"/>
    </source>
</evidence>
<evidence type="ECO:0000256" key="3">
    <source>
        <dbReference type="ARBA" id="ARBA00022452"/>
    </source>
</evidence>
<keyword evidence="9" id="KW-0675">Receptor</keyword>
<keyword evidence="2 7" id="KW-0813">Transport</keyword>
<evidence type="ECO:0000259" key="8">
    <source>
        <dbReference type="SMART" id="SM00965"/>
    </source>
</evidence>
<keyword evidence="10" id="KW-1185">Reference proteome</keyword>
<keyword evidence="3 7" id="KW-1134">Transmembrane beta strand</keyword>
<dbReference type="InterPro" id="IPR037066">
    <property type="entry name" value="Plug_dom_sf"/>
</dbReference>
<dbReference type="SUPFAM" id="SSF49464">
    <property type="entry name" value="Carboxypeptidase regulatory domain-like"/>
    <property type="match status" value="1"/>
</dbReference>
<dbReference type="Gene3D" id="2.40.170.20">
    <property type="entry name" value="TonB-dependent receptor, beta-barrel domain"/>
    <property type="match status" value="1"/>
</dbReference>
<evidence type="ECO:0000313" key="10">
    <source>
        <dbReference type="Proteomes" id="UP001549749"/>
    </source>
</evidence>
<dbReference type="SUPFAM" id="SSF56935">
    <property type="entry name" value="Porins"/>
    <property type="match status" value="1"/>
</dbReference>
<dbReference type="SMART" id="SM00965">
    <property type="entry name" value="STN"/>
    <property type="match status" value="1"/>
</dbReference>
<dbReference type="InterPro" id="IPR012910">
    <property type="entry name" value="Plug_dom"/>
</dbReference>
<dbReference type="InterPro" id="IPR036942">
    <property type="entry name" value="Beta-barrel_TonB_sf"/>
</dbReference>
<comment type="caution">
    <text evidence="9">The sequence shown here is derived from an EMBL/GenBank/DDBJ whole genome shotgun (WGS) entry which is preliminary data.</text>
</comment>
<dbReference type="RefSeq" id="WP_354660434.1">
    <property type="nucleotide sequence ID" value="NZ_JBEXAC010000001.1"/>
</dbReference>
<dbReference type="Pfam" id="PF13715">
    <property type="entry name" value="CarbopepD_reg_2"/>
    <property type="match status" value="1"/>
</dbReference>
<evidence type="ECO:0000256" key="7">
    <source>
        <dbReference type="PROSITE-ProRule" id="PRU01360"/>
    </source>
</evidence>
<comment type="similarity">
    <text evidence="7">Belongs to the TonB-dependent receptor family.</text>
</comment>
<feature type="domain" description="Secretin/TonB short N-terminal" evidence="8">
    <location>
        <begin position="71"/>
        <end position="122"/>
    </location>
</feature>
<evidence type="ECO:0000256" key="1">
    <source>
        <dbReference type="ARBA" id="ARBA00004571"/>
    </source>
</evidence>
<evidence type="ECO:0000313" key="9">
    <source>
        <dbReference type="EMBL" id="MET6997799.1"/>
    </source>
</evidence>
<dbReference type="Pfam" id="PF07660">
    <property type="entry name" value="STN"/>
    <property type="match status" value="1"/>
</dbReference>
<reference evidence="9 10" key="1">
    <citation type="submission" date="2024-06" db="EMBL/GenBank/DDBJ databases">
        <title>Chitinophaga defluvii sp. nov., isolated from municipal sewage.</title>
        <authorList>
            <person name="Zhang L."/>
        </authorList>
    </citation>
    <scope>NUCLEOTIDE SEQUENCE [LARGE SCALE GENOMIC DNA]</scope>
    <source>
        <strain evidence="9 10">H8</strain>
    </source>
</reference>
<dbReference type="EMBL" id="JBEXAC010000001">
    <property type="protein sequence ID" value="MET6997799.1"/>
    <property type="molecule type" value="Genomic_DNA"/>
</dbReference>
<proteinExistence type="inferred from homology"/>
<dbReference type="Gene3D" id="2.170.130.10">
    <property type="entry name" value="TonB-dependent receptor, plug domain"/>
    <property type="match status" value="1"/>
</dbReference>
<dbReference type="InterPro" id="IPR039426">
    <property type="entry name" value="TonB-dep_rcpt-like"/>
</dbReference>
<accession>A0ABV2T443</accession>
<keyword evidence="4 7" id="KW-0812">Transmembrane</keyword>